<dbReference type="Gene3D" id="3.20.20.370">
    <property type="entry name" value="Glycoside hydrolase/deacetylase"/>
    <property type="match status" value="1"/>
</dbReference>
<proteinExistence type="predicted"/>
<dbReference type="PANTHER" id="PTHR34216:SF3">
    <property type="entry name" value="POLY-BETA-1,6-N-ACETYL-D-GLUCOSAMINE N-DEACETYLASE"/>
    <property type="match status" value="1"/>
</dbReference>
<dbReference type="GO" id="GO:0005975">
    <property type="term" value="P:carbohydrate metabolic process"/>
    <property type="evidence" value="ECO:0007669"/>
    <property type="project" value="InterPro"/>
</dbReference>
<evidence type="ECO:0000313" key="6">
    <source>
        <dbReference type="Proteomes" id="UP000004668"/>
    </source>
</evidence>
<feature type="domain" description="NodB homology" evidence="4">
    <location>
        <begin position="243"/>
        <end position="358"/>
    </location>
</feature>
<evidence type="ECO:0000259" key="4">
    <source>
        <dbReference type="Pfam" id="PF01522"/>
    </source>
</evidence>
<dbReference type="InterPro" id="IPR051398">
    <property type="entry name" value="Polysacch_Deacetylase"/>
</dbReference>
<feature type="region of interest" description="Disordered" evidence="3">
    <location>
        <begin position="70"/>
        <end position="131"/>
    </location>
</feature>
<protein>
    <recommendedName>
        <fullName evidence="4">NodB homology domain-containing protein</fullName>
    </recommendedName>
</protein>
<comment type="subcellular location">
    <subcellularLocation>
        <location evidence="1">Secreted</location>
    </subcellularLocation>
</comment>
<comment type="caution">
    <text evidence="5">The sequence shown here is derived from an EMBL/GenBank/DDBJ whole genome shotgun (WGS) entry which is preliminary data.</text>
</comment>
<dbReference type="eggNOG" id="COG0726">
    <property type="taxonomic scope" value="Bacteria"/>
</dbReference>
<evidence type="ECO:0000256" key="3">
    <source>
        <dbReference type="SAM" id="MobiDB-lite"/>
    </source>
</evidence>
<dbReference type="InterPro" id="IPR011330">
    <property type="entry name" value="Glyco_hydro/deAcase_b/a-brl"/>
</dbReference>
<reference evidence="5 6" key="2">
    <citation type="submission" date="2011-10" db="EMBL/GenBank/DDBJ databases">
        <title>The Genome Sequence of Actinomyces viscosus C505.</title>
        <authorList>
            <consortium name="The Broad Institute Genome Sequencing Platform"/>
            <consortium name="The Broad Institute Genome Sequencing Center for Infectious Disease"/>
            <person name="Earl A."/>
            <person name="Ward D."/>
            <person name="Feldgarden M."/>
            <person name="Gevers D."/>
            <person name="Sibley C.D."/>
            <person name="Field T.R."/>
            <person name="Grinwis M."/>
            <person name="Eshaghurshan C.S."/>
            <person name="Surette M.G."/>
            <person name="Young S.K."/>
            <person name="Zeng Q."/>
            <person name="Gargeya S."/>
            <person name="Fitzgerald M."/>
            <person name="Haas B."/>
            <person name="Abouelleil A."/>
            <person name="Alvarado L."/>
            <person name="Arachchi H.M."/>
            <person name="Berlin A."/>
            <person name="Brown A."/>
            <person name="Chapman S.B."/>
            <person name="Chen Z."/>
            <person name="Dunbar C."/>
            <person name="Freedman E."/>
            <person name="Gearin G."/>
            <person name="Goldberg J."/>
            <person name="Griggs A."/>
            <person name="Gujja S."/>
            <person name="Heiman D."/>
            <person name="Howarth C."/>
            <person name="Larson L."/>
            <person name="Lui A."/>
            <person name="MacDonald P.J.P."/>
            <person name="Montmayeur A."/>
            <person name="Murphy C."/>
            <person name="Neiman D."/>
            <person name="Pearson M."/>
            <person name="Priest M."/>
            <person name="Roberts A."/>
            <person name="Saif S."/>
            <person name="Shea T."/>
            <person name="Shenoy N."/>
            <person name="Sisk P."/>
            <person name="Stolte C."/>
            <person name="Sykes S."/>
            <person name="Wortman J."/>
            <person name="Nusbaum C."/>
            <person name="Birren B."/>
        </authorList>
    </citation>
    <scope>NUCLEOTIDE SEQUENCE [LARGE SCALE GENOMIC DNA]</scope>
    <source>
        <strain evidence="5 6">C505</strain>
    </source>
</reference>
<reference evidence="6" key="1">
    <citation type="submission" date="2010-02" db="EMBL/GenBank/DDBJ databases">
        <title>The Genome Sequence of Prevotella oris strain C735.</title>
        <authorList>
            <consortium name="The Broad Institute Genome Sequencing Platform"/>
            <person name="Ward D."/>
            <person name="Feldgarden M."/>
            <person name="Earl A."/>
            <person name="Young S.K."/>
            <person name="Zeng Q."/>
            <person name="Koehrsen M."/>
            <person name="Alvarado L."/>
            <person name="Berlin A."/>
            <person name="Bochicchio J."/>
            <person name="Borenstein D."/>
            <person name="Chapman S.B."/>
            <person name="Chen Z."/>
            <person name="Engels R."/>
            <person name="Freedman E."/>
            <person name="Gellesch M."/>
            <person name="Goldberg J."/>
            <person name="Griggs A."/>
            <person name="Gujja S."/>
            <person name="Heilman E."/>
            <person name="Heiman D."/>
            <person name="Hepburn T."/>
            <person name="Howarth C."/>
            <person name="Jen D."/>
            <person name="Larson L."/>
            <person name="Mehta T."/>
            <person name="Park D."/>
            <person name="Pearson M."/>
            <person name="Roberts A."/>
            <person name="Saif S."/>
            <person name="Shea T."/>
            <person name="Shenoy N."/>
            <person name="Sisk P."/>
            <person name="Stolte C."/>
            <person name="Sykes S."/>
            <person name="Thomson T."/>
            <person name="Walk T."/>
            <person name="White J."/>
            <person name="Yandava C."/>
            <person name="Sibley C.D."/>
            <person name="Field T.R."/>
            <person name="Grinwis M."/>
            <person name="Eshaghurshan C.S."/>
            <person name="Surette M.G."/>
            <person name="Haas B."/>
            <person name="Nusbaum C."/>
            <person name="Birren B."/>
        </authorList>
    </citation>
    <scope>NUCLEOTIDE SEQUENCE [LARGE SCALE GENOMIC DNA]</scope>
    <source>
        <strain evidence="6">C505</strain>
    </source>
</reference>
<evidence type="ECO:0000256" key="1">
    <source>
        <dbReference type="ARBA" id="ARBA00004613"/>
    </source>
</evidence>
<dbReference type="CDD" id="cd10970">
    <property type="entry name" value="CE4_DAC_u1_6s"/>
    <property type="match status" value="1"/>
</dbReference>
<dbReference type="SUPFAM" id="SSF88713">
    <property type="entry name" value="Glycoside hydrolase/deacetylase"/>
    <property type="match status" value="1"/>
</dbReference>
<sequence length="462" mass="51084">MAGCRGRVSSTFVCGGADLMRILDRKPTDWTVNWRRTLPQHERMRRRSFLMGGLALAASSTLLPELQTAAHASPAAGPPAAPSQVLSDMQDPRAWTLSSRDGSIRPDTSTHSHGNQSLEITTTGDSGRPTSADLSLPGIDMTDCQWDLWLRAEDYQQIESIQLELGGEGEDCLRLDVAPDMRTLRTGTWCRVTVNRAAERSVVGHPRLDRVMRVRLKVVPASDSAPSRLWLGYLATLPSAASGIVSISFDDGYDSDYKTARAILQDCGIGAATSYVIADKVGLPGRMSTAQLAEMRERHGWDIAAHASTDLTTLDEAGVRRELETIRSFLLEHGYPEGAAHFALPMGRYNDLVLRTSQDYFTSMRTIENAPETLAPGDPFRLRVFYCGSYTTESQVEKALARCREHRCWTHMVFHRIDEQTDGAPESIRADSFERFMRRVADSGLPVKTVPEVMRSQSPALA</sequence>
<dbReference type="InterPro" id="IPR002509">
    <property type="entry name" value="NODB_dom"/>
</dbReference>
<evidence type="ECO:0000313" key="5">
    <source>
        <dbReference type="EMBL" id="EGE38647.1"/>
    </source>
</evidence>
<dbReference type="HOGENOM" id="CLU_640355_0_0_11"/>
<name>F2UXG3_ACTVI</name>
<dbReference type="GO" id="GO:0005576">
    <property type="term" value="C:extracellular region"/>
    <property type="evidence" value="ECO:0007669"/>
    <property type="project" value="UniProtKB-SubCell"/>
</dbReference>
<keyword evidence="2" id="KW-0732">Signal</keyword>
<dbReference type="Proteomes" id="UP000004668">
    <property type="component" value="Unassembled WGS sequence"/>
</dbReference>
<organism evidence="5 6">
    <name type="scientific">Actinomyces viscosus C505</name>
    <dbReference type="NCBI Taxonomy" id="562973"/>
    <lineage>
        <taxon>Bacteria</taxon>
        <taxon>Bacillati</taxon>
        <taxon>Actinomycetota</taxon>
        <taxon>Actinomycetes</taxon>
        <taxon>Actinomycetales</taxon>
        <taxon>Actinomycetaceae</taxon>
        <taxon>Actinomyces</taxon>
    </lineage>
</organism>
<evidence type="ECO:0000256" key="2">
    <source>
        <dbReference type="ARBA" id="ARBA00022729"/>
    </source>
</evidence>
<dbReference type="EMBL" id="ACRE02000086">
    <property type="protein sequence ID" value="EGE38647.1"/>
    <property type="molecule type" value="Genomic_DNA"/>
</dbReference>
<dbReference type="Pfam" id="PF01522">
    <property type="entry name" value="Polysacc_deac_1"/>
    <property type="match status" value="1"/>
</dbReference>
<dbReference type="GO" id="GO:0016810">
    <property type="term" value="F:hydrolase activity, acting on carbon-nitrogen (but not peptide) bonds"/>
    <property type="evidence" value="ECO:0007669"/>
    <property type="project" value="InterPro"/>
</dbReference>
<gene>
    <name evidence="5" type="ORF">HMPREF0059_01509</name>
</gene>
<feature type="compositionally biased region" description="Polar residues" evidence="3">
    <location>
        <begin position="111"/>
        <end position="131"/>
    </location>
</feature>
<dbReference type="PANTHER" id="PTHR34216">
    <property type="match status" value="1"/>
</dbReference>
<accession>F2UXG3</accession>
<dbReference type="AlphaFoldDB" id="F2UXG3"/>